<organism evidence="1 2">
    <name type="scientific">Lactuca saligna</name>
    <name type="common">Willowleaf lettuce</name>
    <dbReference type="NCBI Taxonomy" id="75948"/>
    <lineage>
        <taxon>Eukaryota</taxon>
        <taxon>Viridiplantae</taxon>
        <taxon>Streptophyta</taxon>
        <taxon>Embryophyta</taxon>
        <taxon>Tracheophyta</taxon>
        <taxon>Spermatophyta</taxon>
        <taxon>Magnoliopsida</taxon>
        <taxon>eudicotyledons</taxon>
        <taxon>Gunneridae</taxon>
        <taxon>Pentapetalae</taxon>
        <taxon>asterids</taxon>
        <taxon>campanulids</taxon>
        <taxon>Asterales</taxon>
        <taxon>Asteraceae</taxon>
        <taxon>Cichorioideae</taxon>
        <taxon>Cichorieae</taxon>
        <taxon>Lactucinae</taxon>
        <taxon>Lactuca</taxon>
    </lineage>
</organism>
<evidence type="ECO:0000313" key="1">
    <source>
        <dbReference type="EMBL" id="CAI9303881.1"/>
    </source>
</evidence>
<gene>
    <name evidence="1" type="ORF">LSALG_LOCUS42294</name>
</gene>
<evidence type="ECO:0000313" key="2">
    <source>
        <dbReference type="Proteomes" id="UP001177003"/>
    </source>
</evidence>
<protein>
    <submittedName>
        <fullName evidence="1">Uncharacterized protein</fullName>
    </submittedName>
</protein>
<sequence>MDRYGRVPTAEEFQFLQDRFHLLPEHGVMIPKKGVSIYDHPPGKVAVPIPLFEQRQWLWVEQNPMGHGYHWKLDFFDHIPKLFGNNLALVSQLRSFTVLGENWEDFILVAAGMSSAWRACRNTTQMFFLRYGAKAEISLEMDLRGHYQGNIFHWEIDFIEVLPPLLSEMCIRELAGLLLIVRRNVGSNGPASPSQLTIVAVSPNHSPVAIPSSSHAGVQEGRSYALTWKRRSLLLVPSSDEVIEFDDVGLHPRKARKTVSVARFLSGIGDILNG</sequence>
<reference evidence="1" key="1">
    <citation type="submission" date="2023-04" db="EMBL/GenBank/DDBJ databases">
        <authorList>
            <person name="Vijverberg K."/>
            <person name="Xiong W."/>
            <person name="Schranz E."/>
        </authorList>
    </citation>
    <scope>NUCLEOTIDE SEQUENCE</scope>
</reference>
<name>A0AA36ENH4_LACSI</name>
<proteinExistence type="predicted"/>
<dbReference type="Proteomes" id="UP001177003">
    <property type="component" value="Chromosome 9"/>
</dbReference>
<accession>A0AA36ENH4</accession>
<dbReference type="AlphaFoldDB" id="A0AA36ENH4"/>
<dbReference type="EMBL" id="OX465085">
    <property type="protein sequence ID" value="CAI9303881.1"/>
    <property type="molecule type" value="Genomic_DNA"/>
</dbReference>
<keyword evidence="2" id="KW-1185">Reference proteome</keyword>